<evidence type="ECO:0000313" key="8">
    <source>
        <dbReference type="Proteomes" id="UP000661507"/>
    </source>
</evidence>
<keyword evidence="8" id="KW-1185">Reference proteome</keyword>
<feature type="region of interest" description="Disordered" evidence="5">
    <location>
        <begin position="407"/>
        <end position="430"/>
    </location>
</feature>
<organism evidence="7 8">
    <name type="scientific">Neoroseomonas lacus</name>
    <dbReference type="NCBI Taxonomy" id="287609"/>
    <lineage>
        <taxon>Bacteria</taxon>
        <taxon>Pseudomonadati</taxon>
        <taxon>Pseudomonadota</taxon>
        <taxon>Alphaproteobacteria</taxon>
        <taxon>Acetobacterales</taxon>
        <taxon>Acetobacteraceae</taxon>
        <taxon>Neoroseomonas</taxon>
    </lineage>
</organism>
<evidence type="ECO:0000256" key="5">
    <source>
        <dbReference type="SAM" id="MobiDB-lite"/>
    </source>
</evidence>
<dbReference type="SUPFAM" id="SSF110849">
    <property type="entry name" value="ParB/Sulfiredoxin"/>
    <property type="match status" value="1"/>
</dbReference>
<keyword evidence="2" id="KW-0808">Transferase</keyword>
<dbReference type="InterPro" id="IPR002941">
    <property type="entry name" value="DNA_methylase_N4/N6"/>
</dbReference>
<dbReference type="GO" id="GO:0009007">
    <property type="term" value="F:site-specific DNA-methyltransferase (adenine-specific) activity"/>
    <property type="evidence" value="ECO:0007669"/>
    <property type="project" value="UniProtKB-EC"/>
</dbReference>
<dbReference type="SUPFAM" id="SSF53335">
    <property type="entry name" value="S-adenosyl-L-methionine-dependent methyltransferases"/>
    <property type="match status" value="1"/>
</dbReference>
<dbReference type="RefSeq" id="WP_188974023.1">
    <property type="nucleotide sequence ID" value="NZ_BMKW01000047.1"/>
</dbReference>
<dbReference type="Gene3D" id="3.40.50.150">
    <property type="entry name" value="Vaccinia Virus protein VP39"/>
    <property type="match status" value="1"/>
</dbReference>
<accession>A0A917L8N4</accession>
<dbReference type="InterPro" id="IPR015840">
    <property type="entry name" value="DNA_MeTrfase_ParB"/>
</dbReference>
<dbReference type="Pfam" id="PF02195">
    <property type="entry name" value="ParB_N"/>
    <property type="match status" value="1"/>
</dbReference>
<dbReference type="EMBL" id="BMKW01000047">
    <property type="protein sequence ID" value="GGJ45348.1"/>
    <property type="molecule type" value="Genomic_DNA"/>
</dbReference>
<comment type="catalytic activity">
    <reaction evidence="3">
        <text>a 2'-deoxyadenosine in DNA + S-adenosyl-L-methionine = an N(6)-methyl-2'-deoxyadenosine in DNA + S-adenosyl-L-homocysteine + H(+)</text>
        <dbReference type="Rhea" id="RHEA:15197"/>
        <dbReference type="Rhea" id="RHEA-COMP:12418"/>
        <dbReference type="Rhea" id="RHEA-COMP:12419"/>
        <dbReference type="ChEBI" id="CHEBI:15378"/>
        <dbReference type="ChEBI" id="CHEBI:57856"/>
        <dbReference type="ChEBI" id="CHEBI:59789"/>
        <dbReference type="ChEBI" id="CHEBI:90615"/>
        <dbReference type="ChEBI" id="CHEBI:90616"/>
        <dbReference type="EC" id="2.1.1.72"/>
    </reaction>
</comment>
<comment type="caution">
    <text evidence="7">The sequence shown here is derived from an EMBL/GenBank/DDBJ whole genome shotgun (WGS) entry which is preliminary data.</text>
</comment>
<dbReference type="CDD" id="cd16403">
    <property type="entry name" value="ParB_N_like_MT"/>
    <property type="match status" value="1"/>
</dbReference>
<dbReference type="PIRSF" id="PIRSF036758">
    <property type="entry name" value="Aden_M_ParB"/>
    <property type="match status" value="1"/>
</dbReference>
<evidence type="ECO:0000256" key="2">
    <source>
        <dbReference type="ARBA" id="ARBA00022679"/>
    </source>
</evidence>
<feature type="domain" description="ParB-like N-terminal" evidence="6">
    <location>
        <begin position="15"/>
        <end position="101"/>
    </location>
</feature>
<evidence type="ECO:0000256" key="3">
    <source>
        <dbReference type="ARBA" id="ARBA00047942"/>
    </source>
</evidence>
<evidence type="ECO:0000256" key="1">
    <source>
        <dbReference type="ARBA" id="ARBA00022603"/>
    </source>
</evidence>
<dbReference type="GO" id="GO:0003677">
    <property type="term" value="F:DNA binding"/>
    <property type="evidence" value="ECO:0007669"/>
    <property type="project" value="InterPro"/>
</dbReference>
<dbReference type="InterPro" id="IPR003115">
    <property type="entry name" value="ParB_N"/>
</dbReference>
<keyword evidence="1 7" id="KW-0489">Methyltransferase</keyword>
<gene>
    <name evidence="7" type="ORF">GCM10011320_60950</name>
</gene>
<dbReference type="SMART" id="SM00470">
    <property type="entry name" value="ParB"/>
    <property type="match status" value="1"/>
</dbReference>
<name>A0A917L8N4_9PROT</name>
<dbReference type="GO" id="GO:0032259">
    <property type="term" value="P:methylation"/>
    <property type="evidence" value="ECO:0007669"/>
    <property type="project" value="UniProtKB-KW"/>
</dbReference>
<reference evidence="7" key="2">
    <citation type="submission" date="2020-09" db="EMBL/GenBank/DDBJ databases">
        <authorList>
            <person name="Sun Q."/>
            <person name="Zhou Y."/>
        </authorList>
    </citation>
    <scope>NUCLEOTIDE SEQUENCE</scope>
    <source>
        <strain evidence="7">CGMCC 1.3617</strain>
    </source>
</reference>
<dbReference type="PRINTS" id="PR00508">
    <property type="entry name" value="S21N4MTFRASE"/>
</dbReference>
<evidence type="ECO:0000313" key="7">
    <source>
        <dbReference type="EMBL" id="GGJ45348.1"/>
    </source>
</evidence>
<dbReference type="GO" id="GO:0008170">
    <property type="term" value="F:N-methyltransferase activity"/>
    <property type="evidence" value="ECO:0007669"/>
    <property type="project" value="InterPro"/>
</dbReference>
<proteinExistence type="inferred from homology"/>
<dbReference type="Proteomes" id="UP000661507">
    <property type="component" value="Unassembled WGS sequence"/>
</dbReference>
<sequence>MAEPRAAEAHVPAYKRVRTAVLIPYARNARTHSDAQVAQIAASIREFGFTNPVLTDGENGVIAGHGRVLAARKLGLAEVPVIELAHLTPAQRRAYVLADNKLALNAGWDADLLRLELAELQDLGFDLGLTGFNADEIAGFLADPTTGLTDPDDIPPLPEVPVTRLGDVWILGRHRLACGDCTDPAAVAAVLAGVRPHLMVTDPPYGVAYDPEWRNRAGVSTTRRTGKVENDDRADWREAWALFPGDVAYVWHGALHATTVAESLTAHGFDIRAQIIWAKDRLVLGRGHYHWQHEPAWYAVRGQGHWSGDRKQTTLWQIARRSEDAETVHGTQKPVECMRRPIENNSSPGQAVYEPFSGSGTTLIAAEMTGRSCHAIELSPAYVDVAVARWEAFTGLDAVREGDGASFSGLGPGPAGDAPSSLGEASHAPV</sequence>
<comment type="similarity">
    <text evidence="4">Belongs to the N(4)/N(6)-methyltransferase family.</text>
</comment>
<dbReference type="AlphaFoldDB" id="A0A917L8N4"/>
<evidence type="ECO:0000256" key="4">
    <source>
        <dbReference type="RuleBase" id="RU362026"/>
    </source>
</evidence>
<evidence type="ECO:0000259" key="6">
    <source>
        <dbReference type="SMART" id="SM00470"/>
    </source>
</evidence>
<dbReference type="Gene3D" id="3.90.1530.10">
    <property type="entry name" value="Conserved hypothetical protein from pyrococcus furiosus pfu- 392566-001, ParB domain"/>
    <property type="match status" value="1"/>
</dbReference>
<dbReference type="InterPro" id="IPR001091">
    <property type="entry name" value="RM_Methyltransferase"/>
</dbReference>
<dbReference type="EC" id="2.1.1.-" evidence="4"/>
<protein>
    <recommendedName>
        <fullName evidence="4">Methyltransferase</fullName>
        <ecNumber evidence="4">2.1.1.-</ecNumber>
    </recommendedName>
</protein>
<dbReference type="InterPro" id="IPR029063">
    <property type="entry name" value="SAM-dependent_MTases_sf"/>
</dbReference>
<dbReference type="Pfam" id="PF01555">
    <property type="entry name" value="N6_N4_Mtase"/>
    <property type="match status" value="1"/>
</dbReference>
<reference evidence="7" key="1">
    <citation type="journal article" date="2014" name="Int. J. Syst. Evol. Microbiol.">
        <title>Complete genome sequence of Corynebacterium casei LMG S-19264T (=DSM 44701T), isolated from a smear-ripened cheese.</title>
        <authorList>
            <consortium name="US DOE Joint Genome Institute (JGI-PGF)"/>
            <person name="Walter F."/>
            <person name="Albersmeier A."/>
            <person name="Kalinowski J."/>
            <person name="Ruckert C."/>
        </authorList>
    </citation>
    <scope>NUCLEOTIDE SEQUENCE</scope>
    <source>
        <strain evidence="7">CGMCC 1.3617</strain>
    </source>
</reference>
<dbReference type="InterPro" id="IPR036086">
    <property type="entry name" value="ParB/Sulfiredoxin_sf"/>
</dbReference>